<feature type="transmembrane region" description="Helical" evidence="7">
    <location>
        <begin position="147"/>
        <end position="170"/>
    </location>
</feature>
<evidence type="ECO:0000256" key="5">
    <source>
        <dbReference type="ARBA" id="ARBA00023136"/>
    </source>
</evidence>
<gene>
    <name evidence="9" type="ORF">BIV57_15065</name>
</gene>
<dbReference type="STRING" id="1428644.BIV57_15065"/>
<organism evidence="9 10">
    <name type="scientific">Mangrovactinospora gilvigrisea</name>
    <dbReference type="NCBI Taxonomy" id="1428644"/>
    <lineage>
        <taxon>Bacteria</taxon>
        <taxon>Bacillati</taxon>
        <taxon>Actinomycetota</taxon>
        <taxon>Actinomycetes</taxon>
        <taxon>Kitasatosporales</taxon>
        <taxon>Streptomycetaceae</taxon>
        <taxon>Mangrovactinospora</taxon>
    </lineage>
</organism>
<evidence type="ECO:0000256" key="7">
    <source>
        <dbReference type="SAM" id="Phobius"/>
    </source>
</evidence>
<dbReference type="Proteomes" id="UP000243342">
    <property type="component" value="Unassembled WGS sequence"/>
</dbReference>
<keyword evidence="2" id="KW-1003">Cell membrane</keyword>
<name>A0A1J7C557_9ACTN</name>
<reference evidence="9 10" key="1">
    <citation type="submission" date="2016-10" db="EMBL/GenBank/DDBJ databases">
        <title>Genome sequence of Streptomyces gilvigriseus MUSC 26.</title>
        <authorList>
            <person name="Lee L.-H."/>
            <person name="Ser H.-L."/>
        </authorList>
    </citation>
    <scope>NUCLEOTIDE SEQUENCE [LARGE SCALE GENOMIC DNA]</scope>
    <source>
        <strain evidence="9 10">MUSC 26</strain>
    </source>
</reference>
<evidence type="ECO:0000313" key="9">
    <source>
        <dbReference type="EMBL" id="OIV36684.1"/>
    </source>
</evidence>
<feature type="compositionally biased region" description="Low complexity" evidence="6">
    <location>
        <begin position="13"/>
        <end position="47"/>
    </location>
</feature>
<feature type="region of interest" description="Disordered" evidence="6">
    <location>
        <begin position="1"/>
        <end position="81"/>
    </location>
</feature>
<dbReference type="PANTHER" id="PTHR36115">
    <property type="entry name" value="PROLINE-RICH ANTIGEN HOMOLOG-RELATED"/>
    <property type="match status" value="1"/>
</dbReference>
<dbReference type="PANTHER" id="PTHR36115:SF4">
    <property type="entry name" value="MEMBRANE PROTEIN"/>
    <property type="match status" value="1"/>
</dbReference>
<protein>
    <recommendedName>
        <fullName evidence="8">RDD domain-containing protein</fullName>
    </recommendedName>
</protein>
<dbReference type="InterPro" id="IPR051791">
    <property type="entry name" value="Pra-immunoreactive"/>
</dbReference>
<dbReference type="GO" id="GO:0005886">
    <property type="term" value="C:plasma membrane"/>
    <property type="evidence" value="ECO:0007669"/>
    <property type="project" value="UniProtKB-SubCell"/>
</dbReference>
<evidence type="ECO:0000256" key="4">
    <source>
        <dbReference type="ARBA" id="ARBA00022989"/>
    </source>
</evidence>
<evidence type="ECO:0000256" key="2">
    <source>
        <dbReference type="ARBA" id="ARBA00022475"/>
    </source>
</evidence>
<comment type="subcellular location">
    <subcellularLocation>
        <location evidence="1">Cell membrane</location>
        <topology evidence="1">Multi-pass membrane protein</topology>
    </subcellularLocation>
</comment>
<keyword evidence="4 7" id="KW-1133">Transmembrane helix</keyword>
<dbReference type="InterPro" id="IPR010432">
    <property type="entry name" value="RDD"/>
</dbReference>
<dbReference type="Pfam" id="PF06271">
    <property type="entry name" value="RDD"/>
    <property type="match status" value="1"/>
</dbReference>
<comment type="caution">
    <text evidence="9">The sequence shown here is derived from an EMBL/GenBank/DDBJ whole genome shotgun (WGS) entry which is preliminary data.</text>
</comment>
<feature type="compositionally biased region" description="Pro residues" evidence="6">
    <location>
        <begin position="1"/>
        <end position="12"/>
    </location>
</feature>
<dbReference type="AlphaFoldDB" id="A0A1J7C557"/>
<feature type="transmembrane region" description="Helical" evidence="7">
    <location>
        <begin position="210"/>
        <end position="231"/>
    </location>
</feature>
<feature type="compositionally biased region" description="Low complexity" evidence="6">
    <location>
        <begin position="54"/>
        <end position="65"/>
    </location>
</feature>
<accession>A0A1J7C557</accession>
<sequence>MSYPPPPGPTNPNDPYGQQQPGYGYPQAQPQQPPQQQSYGYPQGQPQQVPPQQPAYGQGYQQQVPPQQPMPGYPQQSYAGAPGVAQADSGYVQIPGLGTVEVANMGARLGARLLDGVFLGIVYGIVMALGMGAAIGAVNSNPDDPNAAAGSAFLILLLSYGFLIGLLGLYEWICIGVWGQTLGKKIVGIRVVRQNTGQAPGLGASFMRSLAFYICGFVPLLNILMYLSPLFDSSGRKQGWQDKMANTLVIRGNPVAP</sequence>
<evidence type="ECO:0000256" key="1">
    <source>
        <dbReference type="ARBA" id="ARBA00004651"/>
    </source>
</evidence>
<keyword evidence="3 7" id="KW-0812">Transmembrane</keyword>
<evidence type="ECO:0000313" key="10">
    <source>
        <dbReference type="Proteomes" id="UP000243342"/>
    </source>
</evidence>
<keyword evidence="10" id="KW-1185">Reference proteome</keyword>
<evidence type="ECO:0000256" key="6">
    <source>
        <dbReference type="SAM" id="MobiDB-lite"/>
    </source>
</evidence>
<proteinExistence type="predicted"/>
<feature type="transmembrane region" description="Helical" evidence="7">
    <location>
        <begin position="113"/>
        <end position="135"/>
    </location>
</feature>
<feature type="domain" description="RDD" evidence="8">
    <location>
        <begin position="102"/>
        <end position="246"/>
    </location>
</feature>
<evidence type="ECO:0000256" key="3">
    <source>
        <dbReference type="ARBA" id="ARBA00022692"/>
    </source>
</evidence>
<dbReference type="EMBL" id="MLCF01000081">
    <property type="protein sequence ID" value="OIV36684.1"/>
    <property type="molecule type" value="Genomic_DNA"/>
</dbReference>
<evidence type="ECO:0000259" key="8">
    <source>
        <dbReference type="Pfam" id="PF06271"/>
    </source>
</evidence>
<dbReference type="RefSeq" id="WP_071657373.1">
    <property type="nucleotide sequence ID" value="NZ_MLCF01000081.1"/>
</dbReference>
<keyword evidence="5 7" id="KW-0472">Membrane</keyword>